<feature type="signal peptide" evidence="12">
    <location>
        <begin position="1"/>
        <end position="23"/>
    </location>
</feature>
<dbReference type="InterPro" id="IPR011611">
    <property type="entry name" value="PfkB_dom"/>
</dbReference>
<evidence type="ECO:0000256" key="1">
    <source>
        <dbReference type="ARBA" id="ARBA00004498"/>
    </source>
</evidence>
<feature type="chain" id="PRO_5020276422" description="EMILIN-1" evidence="12">
    <location>
        <begin position="24"/>
        <end position="1423"/>
    </location>
</feature>
<proteinExistence type="predicted"/>
<protein>
    <recommendedName>
        <fullName evidence="8">EMILIN-1</fullName>
    </recommendedName>
    <alternativeName>
        <fullName evidence="9">Elastin microfibril interface-located protein 1</fullName>
    </alternativeName>
</protein>
<feature type="coiled-coil region" evidence="10">
    <location>
        <begin position="674"/>
        <end position="701"/>
    </location>
</feature>
<dbReference type="PROSITE" id="PS50871">
    <property type="entry name" value="C1Q"/>
    <property type="match status" value="1"/>
</dbReference>
<dbReference type="Pfam" id="PF01391">
    <property type="entry name" value="Collagen"/>
    <property type="match status" value="1"/>
</dbReference>
<evidence type="ECO:0000259" key="13">
    <source>
        <dbReference type="PROSITE" id="PS50871"/>
    </source>
</evidence>
<keyword evidence="2" id="KW-0964">Secreted</keyword>
<organism evidence="15 16">
    <name type="scientific">Monodon monoceros</name>
    <name type="common">Narwhal</name>
    <name type="synonym">Ceratodon monodon</name>
    <dbReference type="NCBI Taxonomy" id="40151"/>
    <lineage>
        <taxon>Eukaryota</taxon>
        <taxon>Metazoa</taxon>
        <taxon>Chordata</taxon>
        <taxon>Craniata</taxon>
        <taxon>Vertebrata</taxon>
        <taxon>Euteleostomi</taxon>
        <taxon>Mammalia</taxon>
        <taxon>Eutheria</taxon>
        <taxon>Laurasiatheria</taxon>
        <taxon>Artiodactyla</taxon>
        <taxon>Whippomorpha</taxon>
        <taxon>Cetacea</taxon>
        <taxon>Odontoceti</taxon>
        <taxon>Monodontidae</taxon>
        <taxon>Monodon</taxon>
    </lineage>
</organism>
<dbReference type="Gene3D" id="2.60.120.40">
    <property type="match status" value="1"/>
</dbReference>
<evidence type="ECO:0000256" key="11">
    <source>
        <dbReference type="SAM" id="MobiDB-lite"/>
    </source>
</evidence>
<feature type="region of interest" description="Disordered" evidence="11">
    <location>
        <begin position="810"/>
        <end position="865"/>
    </location>
</feature>
<dbReference type="InterPro" id="IPR034093">
    <property type="entry name" value="KHK"/>
</dbReference>
<keyword evidence="6" id="KW-1015">Disulfide bond</keyword>
<evidence type="ECO:0000313" key="16">
    <source>
        <dbReference type="Proteomes" id="UP000308365"/>
    </source>
</evidence>
<dbReference type="SMART" id="SM00110">
    <property type="entry name" value="C1Q"/>
    <property type="match status" value="1"/>
</dbReference>
<evidence type="ECO:0000259" key="14">
    <source>
        <dbReference type="PROSITE" id="PS51041"/>
    </source>
</evidence>
<dbReference type="Pfam" id="PF07546">
    <property type="entry name" value="EMI"/>
    <property type="match status" value="1"/>
</dbReference>
<dbReference type="InterPro" id="IPR001073">
    <property type="entry name" value="C1q_dom"/>
</dbReference>
<sequence>MAPGTLWSCYLCCLLTTAVGAASYPPRGYSLYTGSGGALSPGGPQAQSAPRPASRHRNWCAYVVTRTVSCVLEDGVETFIKPDYQPCGWGQPQCSHSIMYRSFLRPRYRVAYKTVTDMEWRCCQGYGGDDCAEGPAPALGPAPTTPRPRPRPARPNLSGSSAGNHLSGLGGEGPGESQKVQQLEEQVQSLTKELQGLRGVLQGLSGRLTEDVQRAVETAFNGRQQPADAAARPGVHETLNEIQQQLQLLDNRVSTHDQELGHLNTHHSGGGGSGGSRPLGPSPAPPGHSEELLRELEQRLQESCSVCLTGLDGFRRQQQEDRERLRALEKLLASVEERQRQLAGQALGRWPPPECCPPELGRRLAELERRLDVVAGSVTVLSGRRGANLGVAAGQGGHPPGYTSLASRLARLEDRFNSTLGPLEEGWRGLPGGLGHWLPAARGQQERLEGLLANVSGELGGRLALLEEQVAGAVQACGQLCSGAPGEQGSEVSEILSALERRVLDSEGQLQLVGSGLHKLGAAGESQQATLEGLQGVAGQLQGRVDALDETAAEFTLQLNLTAARLGQLEGLLQARGDEGCGACGGVQEELGRLRDGVERCSCPLLPARGPGAGPGVGGPSRGPLDGFSVFGGSSGSALQALQGELSEVILTFSSLNDSLHELQTTVEGQGADLADLGATKDRIISEINRLQQEATEHATESEERFRGLEEGQAQAGQCPSLEGRLGRLEGVCERLDTVAGGLQGLREGLSRHVAGLWAGLRETNSTSQTQAALLEKLLGGQAGLGRRLSALNSSLLLLEDRLHQLSLKDLTGPAGEAGPPGPPGVQGPPGPAGPPGPPGKDGQKGPIGPPGPQGEQGAEGAPAASVPRVAFSAALSLPRSEPGTVPFDRVLLNDGGYYDPETGVFTAPLAGRYLLSAVLTGHRHEKVEAVLSRSNLGVARIDSGGYEPEGLENKPVAESQPSPGALGVFSLILPLQAGDTVCIDLVMGQLAHSEEPLTQEPGSVLCTSPLPEAPWRRSSGRGGGARTDSGSWDTILRDKRQSPGGTPSAERAEISGSSIMEEKQILCVGLVVLDIISVMDKYPEEDTDSRCLSQRWQRGGNASNSCTVLSLLGAPCAFMGSLAPGHAADFVLDDLRRYSVDLRYTVFQTTGSVPISTVISSEASGSRTIIHAYSFLVADFRQRGVDVSQVAWQSSGEAPCSCCIVNSSNGSRTIVLYDTNLPDVSAKDFEKVDLTRFNREGRIRQNETSAQLVLSCLPCPALPQGRNASEQVKMLQRIEQHNARQPPEQKIQVSVEVEKPREELYQLLGYGDVVFVSKDVAKHFGFQSAEEALRGLYGRVRKGATLVCAWAEEGADALGPDGRLLHSDAFPPPQVVDTLGAGDTFNASVIFSLSQGKSMQEALSFGCQVAGKKCGLQGFDGI</sequence>
<evidence type="ECO:0000256" key="6">
    <source>
        <dbReference type="ARBA" id="ARBA00023157"/>
    </source>
</evidence>
<feature type="coiled-coil region" evidence="10">
    <location>
        <begin position="311"/>
        <end position="345"/>
    </location>
</feature>
<evidence type="ECO:0000256" key="4">
    <source>
        <dbReference type="ARBA" id="ARBA00022729"/>
    </source>
</evidence>
<dbReference type="PANTHER" id="PTHR42774">
    <property type="entry name" value="PHOSPHOTRANSFERASE SYSTEM TRANSPORT PROTEIN"/>
    <property type="match status" value="1"/>
</dbReference>
<comment type="subcellular location">
    <subcellularLocation>
        <location evidence="1">Secreted</location>
        <location evidence="1">Extracellular space</location>
        <location evidence="1">Extracellular matrix</location>
    </subcellularLocation>
</comment>
<dbReference type="InterPro" id="IPR008983">
    <property type="entry name" value="Tumour_necrosis_fac-like_dom"/>
</dbReference>
<dbReference type="FunFam" id="3.40.1190.20:FF:000089">
    <property type="entry name" value="ketohexokinase isoform X1"/>
    <property type="match status" value="1"/>
</dbReference>
<evidence type="ECO:0000256" key="2">
    <source>
        <dbReference type="ARBA" id="ARBA00022525"/>
    </source>
</evidence>
<dbReference type="Proteomes" id="UP000308365">
    <property type="component" value="Unassembled WGS sequence"/>
</dbReference>
<dbReference type="GO" id="GO:0004454">
    <property type="term" value="F:ketohexokinase activity"/>
    <property type="evidence" value="ECO:0007669"/>
    <property type="project" value="InterPro"/>
</dbReference>
<feature type="compositionally biased region" description="Pro residues" evidence="11">
    <location>
        <begin position="138"/>
        <end position="147"/>
    </location>
</feature>
<accession>A0A4U1FIU7</accession>
<feature type="region of interest" description="Disordered" evidence="11">
    <location>
        <begin position="134"/>
        <end position="185"/>
    </location>
</feature>
<keyword evidence="3" id="KW-0272">Extracellular matrix</keyword>
<dbReference type="InterPro" id="IPR052562">
    <property type="entry name" value="Ketohexokinase-related"/>
</dbReference>
<dbReference type="FunFam" id="2.60.120.40:FF:000010">
    <property type="entry name" value="EMILIN-1 protein"/>
    <property type="match status" value="1"/>
</dbReference>
<feature type="region of interest" description="Disordered" evidence="11">
    <location>
        <begin position="1012"/>
        <end position="1056"/>
    </location>
</feature>
<dbReference type="Pfam" id="PF00386">
    <property type="entry name" value="C1q"/>
    <property type="match status" value="1"/>
</dbReference>
<feature type="compositionally biased region" description="Pro residues" evidence="11">
    <location>
        <begin position="820"/>
        <end position="839"/>
    </location>
</feature>
<feature type="region of interest" description="Disordered" evidence="11">
    <location>
        <begin position="261"/>
        <end position="289"/>
    </location>
</feature>
<dbReference type="InterPro" id="IPR008160">
    <property type="entry name" value="Collagen"/>
</dbReference>
<feature type="compositionally biased region" description="Low complexity" evidence="11">
    <location>
        <begin position="854"/>
        <end position="865"/>
    </location>
</feature>
<gene>
    <name evidence="15" type="ORF">EI555_007035</name>
</gene>
<dbReference type="CDD" id="cd01939">
    <property type="entry name" value="Ketohexokinase"/>
    <property type="match status" value="1"/>
</dbReference>
<evidence type="ECO:0000256" key="12">
    <source>
        <dbReference type="SAM" id="SignalP"/>
    </source>
</evidence>
<dbReference type="FunFam" id="3.40.1190.20:FF:000050">
    <property type="entry name" value="ketohexokinase isoform X1"/>
    <property type="match status" value="1"/>
</dbReference>
<feature type="domain" description="EMI" evidence="14">
    <location>
        <begin position="56"/>
        <end position="133"/>
    </location>
</feature>
<feature type="non-terminal residue" evidence="15">
    <location>
        <position position="1423"/>
    </location>
</feature>
<name>A0A4U1FIU7_MONMO</name>
<comment type="subunit">
    <text evidence="7">Homotrimer associated through a moderately stable interaction of the C-terminal globular C1q domains, allowing the nucleation of the triple helix and then a further quaternary assembly to higher-order polymers via intermolecular disulfide bonds. Interacts with EMILIN2. Interacts with EFEMP2; this interaction promotes the incorporation of EFEMP2 into the extracellular matrix.</text>
</comment>
<evidence type="ECO:0000256" key="10">
    <source>
        <dbReference type="SAM" id="Coils"/>
    </source>
</evidence>
<dbReference type="Pfam" id="PF00294">
    <property type="entry name" value="PfkB"/>
    <property type="match status" value="2"/>
</dbReference>
<feature type="domain" description="C1q" evidence="13">
    <location>
        <begin position="865"/>
        <end position="1014"/>
    </location>
</feature>
<dbReference type="PROSITE" id="PS51041">
    <property type="entry name" value="EMI"/>
    <property type="match status" value="1"/>
</dbReference>
<dbReference type="PANTHER" id="PTHR42774:SF3">
    <property type="entry name" value="KETOHEXOKINASE"/>
    <property type="match status" value="1"/>
</dbReference>
<dbReference type="SUPFAM" id="SSF49842">
    <property type="entry name" value="TNF-like"/>
    <property type="match status" value="1"/>
</dbReference>
<dbReference type="Gene3D" id="3.40.1190.20">
    <property type="match status" value="2"/>
</dbReference>
<evidence type="ECO:0000256" key="5">
    <source>
        <dbReference type="ARBA" id="ARBA00023054"/>
    </source>
</evidence>
<dbReference type="EMBL" id="RWIC01000140">
    <property type="protein sequence ID" value="TKC48886.1"/>
    <property type="molecule type" value="Genomic_DNA"/>
</dbReference>
<dbReference type="InterPro" id="IPR029056">
    <property type="entry name" value="Ribokinase-like"/>
</dbReference>
<evidence type="ECO:0000313" key="15">
    <source>
        <dbReference type="EMBL" id="TKC48886.1"/>
    </source>
</evidence>
<reference evidence="16" key="1">
    <citation type="journal article" date="2019" name="IScience">
        <title>Narwhal Genome Reveals Long-Term Low Genetic Diversity despite Current Large Abundance Size.</title>
        <authorList>
            <person name="Westbury M.V."/>
            <person name="Petersen B."/>
            <person name="Garde E."/>
            <person name="Heide-Jorgensen M.P."/>
            <person name="Lorenzen E.D."/>
        </authorList>
    </citation>
    <scope>NUCLEOTIDE SEQUENCE [LARGE SCALE GENOMIC DNA]</scope>
</reference>
<evidence type="ECO:0000256" key="9">
    <source>
        <dbReference type="ARBA" id="ARBA00075980"/>
    </source>
</evidence>
<evidence type="ECO:0000256" key="7">
    <source>
        <dbReference type="ARBA" id="ARBA00062661"/>
    </source>
</evidence>
<feature type="compositionally biased region" description="Gly residues" evidence="11">
    <location>
        <begin position="268"/>
        <end position="277"/>
    </location>
</feature>
<evidence type="ECO:0000256" key="8">
    <source>
        <dbReference type="ARBA" id="ARBA00072327"/>
    </source>
</evidence>
<dbReference type="InterPro" id="IPR011489">
    <property type="entry name" value="EMI_domain"/>
</dbReference>
<comment type="caution">
    <text evidence="15">The sequence shown here is derived from an EMBL/GenBank/DDBJ whole genome shotgun (WGS) entry which is preliminary data.</text>
</comment>
<keyword evidence="5 10" id="KW-0175">Coiled coil</keyword>
<keyword evidence="4 12" id="KW-0732">Signal</keyword>
<evidence type="ECO:0000256" key="3">
    <source>
        <dbReference type="ARBA" id="ARBA00022530"/>
    </source>
</evidence>
<dbReference type="SUPFAM" id="SSF53613">
    <property type="entry name" value="Ribokinase-like"/>
    <property type="match status" value="2"/>
</dbReference>
<dbReference type="GO" id="GO:0006000">
    <property type="term" value="P:fructose metabolic process"/>
    <property type="evidence" value="ECO:0007669"/>
    <property type="project" value="InterPro"/>
</dbReference>